<feature type="non-terminal residue" evidence="2">
    <location>
        <position position="98"/>
    </location>
</feature>
<gene>
    <name evidence="2" type="ORF">KI387_024108</name>
</gene>
<evidence type="ECO:0000313" key="3">
    <source>
        <dbReference type="Proteomes" id="UP000824469"/>
    </source>
</evidence>
<dbReference type="EMBL" id="JAHRHJ020000005">
    <property type="protein sequence ID" value="KAH9315481.1"/>
    <property type="molecule type" value="Genomic_DNA"/>
</dbReference>
<feature type="non-terminal residue" evidence="2">
    <location>
        <position position="1"/>
    </location>
</feature>
<name>A0AA38G3N4_TAXCH</name>
<accession>A0AA38G3N4</accession>
<keyword evidence="3" id="KW-1185">Reference proteome</keyword>
<feature type="compositionally biased region" description="Polar residues" evidence="1">
    <location>
        <begin position="19"/>
        <end position="30"/>
    </location>
</feature>
<feature type="region of interest" description="Disordered" evidence="1">
    <location>
        <begin position="1"/>
        <end position="30"/>
    </location>
</feature>
<dbReference type="Proteomes" id="UP000824469">
    <property type="component" value="Unassembled WGS sequence"/>
</dbReference>
<reference evidence="2 3" key="1">
    <citation type="journal article" date="2021" name="Nat. Plants">
        <title>The Taxus genome provides insights into paclitaxel biosynthesis.</title>
        <authorList>
            <person name="Xiong X."/>
            <person name="Gou J."/>
            <person name="Liao Q."/>
            <person name="Li Y."/>
            <person name="Zhou Q."/>
            <person name="Bi G."/>
            <person name="Li C."/>
            <person name="Du R."/>
            <person name="Wang X."/>
            <person name="Sun T."/>
            <person name="Guo L."/>
            <person name="Liang H."/>
            <person name="Lu P."/>
            <person name="Wu Y."/>
            <person name="Zhang Z."/>
            <person name="Ro D.K."/>
            <person name="Shang Y."/>
            <person name="Huang S."/>
            <person name="Yan J."/>
        </authorList>
    </citation>
    <scope>NUCLEOTIDE SEQUENCE [LARGE SCALE GENOMIC DNA]</scope>
    <source>
        <strain evidence="2">Ta-2019</strain>
    </source>
</reference>
<dbReference type="AlphaFoldDB" id="A0AA38G3N4"/>
<evidence type="ECO:0000256" key="1">
    <source>
        <dbReference type="SAM" id="MobiDB-lite"/>
    </source>
</evidence>
<protein>
    <submittedName>
        <fullName evidence="2">Uncharacterized protein</fullName>
    </submittedName>
</protein>
<sequence length="98" mass="11463">TRRQGDESSSQQRYRRQGNRASHTVSSYVSATEAQIQEVAVVVKGYMEEDNKFRWGPSKSVARSMPRYGDPLTEKYRQRCPQVGMKSRRRARTIEERH</sequence>
<comment type="caution">
    <text evidence="2">The sequence shown here is derived from an EMBL/GenBank/DDBJ whole genome shotgun (WGS) entry which is preliminary data.</text>
</comment>
<evidence type="ECO:0000313" key="2">
    <source>
        <dbReference type="EMBL" id="KAH9315481.1"/>
    </source>
</evidence>
<organism evidence="2 3">
    <name type="scientific">Taxus chinensis</name>
    <name type="common">Chinese yew</name>
    <name type="synonym">Taxus wallichiana var. chinensis</name>
    <dbReference type="NCBI Taxonomy" id="29808"/>
    <lineage>
        <taxon>Eukaryota</taxon>
        <taxon>Viridiplantae</taxon>
        <taxon>Streptophyta</taxon>
        <taxon>Embryophyta</taxon>
        <taxon>Tracheophyta</taxon>
        <taxon>Spermatophyta</taxon>
        <taxon>Pinopsida</taxon>
        <taxon>Pinidae</taxon>
        <taxon>Conifers II</taxon>
        <taxon>Cupressales</taxon>
        <taxon>Taxaceae</taxon>
        <taxon>Taxus</taxon>
    </lineage>
</organism>
<proteinExistence type="predicted"/>